<dbReference type="SUPFAM" id="SSF50494">
    <property type="entry name" value="Trypsin-like serine proteases"/>
    <property type="match status" value="1"/>
</dbReference>
<dbReference type="InterPro" id="IPR018114">
    <property type="entry name" value="TRYPSIN_HIS"/>
</dbReference>
<protein>
    <recommendedName>
        <fullName evidence="8">Peptidase S1 domain-containing protein</fullName>
    </recommendedName>
</protein>
<dbReference type="SMART" id="SM00020">
    <property type="entry name" value="Tryp_SPc"/>
    <property type="match status" value="1"/>
</dbReference>
<keyword evidence="1 7" id="KW-0732">Signal</keyword>
<dbReference type="EMBL" id="LR899014">
    <property type="protein sequence ID" value="CAD7092803.1"/>
    <property type="molecule type" value="Genomic_DNA"/>
</dbReference>
<dbReference type="InterPro" id="IPR009003">
    <property type="entry name" value="Peptidase_S1_PA"/>
</dbReference>
<sequence length="333" mass="37784">MAFCLILSFSLVFYGTVLGQHLDESAGKVENSTISQRKCREYAEFVFEYHTRPLSTTSQTERIKVDGCGNDKVLLIPVGDHAFPREFPHMALLGYEDDNNIAWLCSGSLISDQYVLTAAHCLHSPLQSQPKYVLLGEVDLESENEDETSSREHAKAERFGISKLFAHPDYKYPSVYNDIGPIKLDKKVKLSPDIRPACLPTVFEEPDKRAILLGWGLADRMRPGPQRLMKQILEKFSHEECNSTYSSRINRRMPEGIRDQTQICYGSRIMTKGGCISESGSPLQVYHKDIYCMQTIIGVTSFGAPCNTQNLPEVHSRVYSYLDWIEKTVWGER</sequence>
<keyword evidence="4" id="KW-1015">Disulfide bond</keyword>
<reference evidence="9 10" key="1">
    <citation type="submission" date="2020-11" db="EMBL/GenBank/DDBJ databases">
        <authorList>
            <person name="Wallbank WR R."/>
            <person name="Pardo Diaz C."/>
            <person name="Kozak K."/>
            <person name="Martin S."/>
            <person name="Jiggins C."/>
            <person name="Moest M."/>
            <person name="Warren A I."/>
            <person name="Generalovic N T."/>
            <person name="Byers J.R.P. K."/>
            <person name="Montejo-Kovacevich G."/>
            <person name="Yen C E."/>
        </authorList>
    </citation>
    <scope>NUCLEOTIDE SEQUENCE [LARGE SCALE GENOMIC DNA]</scope>
</reference>
<keyword evidence="3" id="KW-0865">Zymogen</keyword>
<gene>
    <name evidence="9" type="ORF">HERILL_LOCUS15134</name>
</gene>
<evidence type="ECO:0000256" key="1">
    <source>
        <dbReference type="ARBA" id="ARBA00022729"/>
    </source>
</evidence>
<name>A0A7R8V516_HERIL</name>
<keyword evidence="10" id="KW-1185">Reference proteome</keyword>
<dbReference type="FunFam" id="2.40.10.10:FF:000028">
    <property type="entry name" value="Serine protease easter"/>
    <property type="match status" value="1"/>
</dbReference>
<dbReference type="OrthoDB" id="6339452at2759"/>
<organism evidence="9 10">
    <name type="scientific">Hermetia illucens</name>
    <name type="common">Black soldier fly</name>
    <dbReference type="NCBI Taxonomy" id="343691"/>
    <lineage>
        <taxon>Eukaryota</taxon>
        <taxon>Metazoa</taxon>
        <taxon>Ecdysozoa</taxon>
        <taxon>Arthropoda</taxon>
        <taxon>Hexapoda</taxon>
        <taxon>Insecta</taxon>
        <taxon>Pterygota</taxon>
        <taxon>Neoptera</taxon>
        <taxon>Endopterygota</taxon>
        <taxon>Diptera</taxon>
        <taxon>Brachycera</taxon>
        <taxon>Stratiomyomorpha</taxon>
        <taxon>Stratiomyidae</taxon>
        <taxon>Hermetiinae</taxon>
        <taxon>Hermetia</taxon>
    </lineage>
</organism>
<dbReference type="GO" id="GO:0004252">
    <property type="term" value="F:serine-type endopeptidase activity"/>
    <property type="evidence" value="ECO:0007669"/>
    <property type="project" value="InterPro"/>
</dbReference>
<dbReference type="FunCoup" id="A0A7R8V516">
    <property type="interactions" value="11"/>
</dbReference>
<keyword evidence="2" id="KW-0106">Calcium</keyword>
<evidence type="ECO:0000256" key="7">
    <source>
        <dbReference type="SAM" id="SignalP"/>
    </source>
</evidence>
<dbReference type="PRINTS" id="PR00722">
    <property type="entry name" value="CHYMOTRYPSIN"/>
</dbReference>
<evidence type="ECO:0000256" key="6">
    <source>
        <dbReference type="ARBA" id="ARBA00024195"/>
    </source>
</evidence>
<accession>A0A7R8V516</accession>
<feature type="signal peptide" evidence="7">
    <location>
        <begin position="1"/>
        <end position="19"/>
    </location>
</feature>
<dbReference type="InParanoid" id="A0A7R8V516"/>
<dbReference type="CDD" id="cd00190">
    <property type="entry name" value="Tryp_SPc"/>
    <property type="match status" value="1"/>
</dbReference>
<evidence type="ECO:0000256" key="2">
    <source>
        <dbReference type="ARBA" id="ARBA00022837"/>
    </source>
</evidence>
<dbReference type="InterPro" id="IPR043504">
    <property type="entry name" value="Peptidase_S1_PA_chymotrypsin"/>
</dbReference>
<dbReference type="AlphaFoldDB" id="A0A7R8V516"/>
<evidence type="ECO:0000256" key="3">
    <source>
        <dbReference type="ARBA" id="ARBA00023145"/>
    </source>
</evidence>
<dbReference type="PROSITE" id="PS50240">
    <property type="entry name" value="TRYPSIN_DOM"/>
    <property type="match status" value="1"/>
</dbReference>
<dbReference type="InterPro" id="IPR001314">
    <property type="entry name" value="Peptidase_S1A"/>
</dbReference>
<dbReference type="Gene3D" id="2.40.10.10">
    <property type="entry name" value="Trypsin-like serine proteases"/>
    <property type="match status" value="2"/>
</dbReference>
<evidence type="ECO:0000256" key="4">
    <source>
        <dbReference type="ARBA" id="ARBA00023157"/>
    </source>
</evidence>
<dbReference type="GO" id="GO:0006508">
    <property type="term" value="P:proteolysis"/>
    <property type="evidence" value="ECO:0007669"/>
    <property type="project" value="InterPro"/>
</dbReference>
<evidence type="ECO:0000259" key="8">
    <source>
        <dbReference type="PROSITE" id="PS50240"/>
    </source>
</evidence>
<feature type="domain" description="Peptidase S1" evidence="8">
    <location>
        <begin position="76"/>
        <end position="330"/>
    </location>
</feature>
<keyword evidence="5" id="KW-0325">Glycoprotein</keyword>
<proteinExistence type="inferred from homology"/>
<comment type="similarity">
    <text evidence="6">Belongs to the peptidase S1 family. CLIP subfamily.</text>
</comment>
<dbReference type="PANTHER" id="PTHR24260:SF147">
    <property type="entry name" value="EG:BACR7A4.3 PROTEIN-RELATED"/>
    <property type="match status" value="1"/>
</dbReference>
<evidence type="ECO:0000256" key="5">
    <source>
        <dbReference type="ARBA" id="ARBA00023180"/>
    </source>
</evidence>
<dbReference type="Pfam" id="PF00089">
    <property type="entry name" value="Trypsin"/>
    <property type="match status" value="1"/>
</dbReference>
<dbReference type="PROSITE" id="PS00134">
    <property type="entry name" value="TRYPSIN_HIS"/>
    <property type="match status" value="1"/>
</dbReference>
<dbReference type="InterPro" id="IPR001254">
    <property type="entry name" value="Trypsin_dom"/>
</dbReference>
<evidence type="ECO:0000313" key="10">
    <source>
        <dbReference type="Proteomes" id="UP000594454"/>
    </source>
</evidence>
<dbReference type="InterPro" id="IPR051333">
    <property type="entry name" value="CLIP_Serine_Protease"/>
</dbReference>
<dbReference type="Proteomes" id="UP000594454">
    <property type="component" value="Chromosome 6"/>
</dbReference>
<dbReference type="PANTHER" id="PTHR24260">
    <property type="match status" value="1"/>
</dbReference>
<feature type="chain" id="PRO_5031211831" description="Peptidase S1 domain-containing protein" evidence="7">
    <location>
        <begin position="20"/>
        <end position="333"/>
    </location>
</feature>
<evidence type="ECO:0000313" key="9">
    <source>
        <dbReference type="EMBL" id="CAD7092803.1"/>
    </source>
</evidence>